<organism evidence="4 5">
    <name type="scientific">Vitis vinifera</name>
    <name type="common">Grape</name>
    <dbReference type="NCBI Taxonomy" id="29760"/>
    <lineage>
        <taxon>Eukaryota</taxon>
        <taxon>Viridiplantae</taxon>
        <taxon>Streptophyta</taxon>
        <taxon>Embryophyta</taxon>
        <taxon>Tracheophyta</taxon>
        <taxon>Spermatophyta</taxon>
        <taxon>Magnoliopsida</taxon>
        <taxon>eudicotyledons</taxon>
        <taxon>Gunneridae</taxon>
        <taxon>Pentapetalae</taxon>
        <taxon>rosids</taxon>
        <taxon>Vitales</taxon>
        <taxon>Vitaceae</taxon>
        <taxon>Viteae</taxon>
        <taxon>Vitis</taxon>
    </lineage>
</organism>
<evidence type="ECO:0000313" key="4">
    <source>
        <dbReference type="EMBL" id="RVW93621.1"/>
    </source>
</evidence>
<feature type="domain" description="DC1" evidence="3">
    <location>
        <begin position="20"/>
        <end position="68"/>
    </location>
</feature>
<dbReference type="OrthoDB" id="1884766at2759"/>
<dbReference type="Gramene" id="Vitis13g02250.t02">
    <property type="protein sequence ID" value="Vitis13g02250.t02.CDS"/>
    <property type="gene ID" value="Vitis13g02250"/>
</dbReference>
<reference evidence="4 5" key="1">
    <citation type="journal article" date="2018" name="PLoS Genet.">
        <title>Population sequencing reveals clonal diversity and ancestral inbreeding in the grapevine cultivar Chardonnay.</title>
        <authorList>
            <person name="Roach M.J."/>
            <person name="Johnson D.L."/>
            <person name="Bohlmann J."/>
            <person name="van Vuuren H.J."/>
            <person name="Jones S.J."/>
            <person name="Pretorius I.S."/>
            <person name="Schmidt S.A."/>
            <person name="Borneman A.R."/>
        </authorList>
    </citation>
    <scope>NUCLEOTIDE SEQUENCE [LARGE SCALE GENOMIC DNA]</scope>
    <source>
        <strain evidence="5">cv. Chardonnay</strain>
        <tissue evidence="4">Leaf</tissue>
    </source>
</reference>
<accession>A0A438IA90</accession>
<gene>
    <name evidence="4" type="ORF">CK203_028860</name>
</gene>
<sequence>MANYFNHHHPPLPQQVIQHKSHPWHPLILLSTPPYYGGGFTCDACRHGGHDFTYHCPTCHYDLHVGCASLPETVIRGDHQHPLTLFYCGYKEEGNTFICDVCHGNVPDGCWIYYCKSCDYGTHLGCATAEASPVAEEEEGTEEYSMAEAESRLKLLQLQMQLAQQNAESIIDAARMLSRPT</sequence>
<dbReference type="PANTHER" id="PTHR46288:SF27">
    <property type="entry name" value="CYSTEINE_HISTIDINE-RICH C1 DOMAIN FAMILY PROTEIN"/>
    <property type="match status" value="1"/>
</dbReference>
<dbReference type="EMBL" id="QGNW01000128">
    <property type="protein sequence ID" value="RVW93621.1"/>
    <property type="molecule type" value="Genomic_DNA"/>
</dbReference>
<evidence type="ECO:0000256" key="2">
    <source>
        <dbReference type="SAM" id="Coils"/>
    </source>
</evidence>
<dbReference type="InterPro" id="IPR004146">
    <property type="entry name" value="DC1"/>
</dbReference>
<protein>
    <recommendedName>
        <fullName evidence="3">DC1 domain-containing protein</fullName>
    </recommendedName>
</protein>
<dbReference type="PANTHER" id="PTHR46288">
    <property type="entry name" value="PHORBOL-ESTER/DAG-TYPE DOMAIN-CONTAINING PROTEIN"/>
    <property type="match status" value="1"/>
</dbReference>
<evidence type="ECO:0000256" key="1">
    <source>
        <dbReference type="ARBA" id="ARBA00022737"/>
    </source>
</evidence>
<evidence type="ECO:0000313" key="5">
    <source>
        <dbReference type="Proteomes" id="UP000288805"/>
    </source>
</evidence>
<name>A0A438IA90_VITVI</name>
<dbReference type="AlphaFoldDB" id="A0A438IA90"/>
<feature type="domain" description="DC1" evidence="3">
    <location>
        <begin position="79"/>
        <end position="127"/>
    </location>
</feature>
<dbReference type="Proteomes" id="UP000288805">
    <property type="component" value="Unassembled WGS sequence"/>
</dbReference>
<keyword evidence="1" id="KW-0677">Repeat</keyword>
<evidence type="ECO:0000259" key="3">
    <source>
        <dbReference type="Pfam" id="PF03107"/>
    </source>
</evidence>
<dbReference type="InterPro" id="IPR046349">
    <property type="entry name" value="C1-like_sf"/>
</dbReference>
<dbReference type="Pfam" id="PF03107">
    <property type="entry name" value="C1_2"/>
    <property type="match status" value="2"/>
</dbReference>
<feature type="coiled-coil region" evidence="2">
    <location>
        <begin position="146"/>
        <end position="173"/>
    </location>
</feature>
<comment type="caution">
    <text evidence="4">The sequence shown here is derived from an EMBL/GenBank/DDBJ whole genome shotgun (WGS) entry which is preliminary data.</text>
</comment>
<proteinExistence type="predicted"/>
<keyword evidence="2" id="KW-0175">Coiled coil</keyword>
<dbReference type="SUPFAM" id="SSF57889">
    <property type="entry name" value="Cysteine-rich domain"/>
    <property type="match status" value="2"/>
</dbReference>